<evidence type="ECO:0000313" key="8">
    <source>
        <dbReference type="Proteomes" id="UP000253857"/>
    </source>
</evidence>
<evidence type="ECO:0000256" key="1">
    <source>
        <dbReference type="ARBA" id="ARBA00009798"/>
    </source>
</evidence>
<dbReference type="PANTHER" id="PTHR30411:SF0">
    <property type="entry name" value="CYS-TRNA(PRO)_CYS-TRNA(CYS) DEACYLASE YBAK"/>
    <property type="match status" value="1"/>
</dbReference>
<comment type="caution">
    <text evidence="6">The sequence shown here is derived from an EMBL/GenBank/DDBJ whole genome shotgun (WGS) entry which is preliminary data.</text>
</comment>
<gene>
    <name evidence="7" type="ORF">C1871_04130</name>
    <name evidence="6" type="ORF">C1875_10335</name>
</gene>
<sequence>MSKEHDRKTNAMRVLDAAGTPYEARFFDCPEAVSGVEVARILELDPDTVFKTLVTRGKSGEHYVFMIPVACELDLKKAAAVVGEKAVAMIRSRELLGLTGYVHGGCSPLAMLKPFPTAIDETCRLHERIAFSGGRIGCQIEMAPDDLARAVPLAVADLTVV</sequence>
<dbReference type="AlphaFoldDB" id="A0A369MFK5"/>
<dbReference type="PIRSF" id="PIRSF006181">
    <property type="entry name" value="EbsC_YbaK"/>
    <property type="match status" value="1"/>
</dbReference>
<dbReference type="GO" id="GO:0016829">
    <property type="term" value="F:lyase activity"/>
    <property type="evidence" value="ECO:0007669"/>
    <property type="project" value="UniProtKB-KW"/>
</dbReference>
<name>A0A369MFK5_EGGLN</name>
<organism evidence="6 9">
    <name type="scientific">Eggerthella lenta</name>
    <name type="common">Eubacterium lentum</name>
    <dbReference type="NCBI Taxonomy" id="84112"/>
    <lineage>
        <taxon>Bacteria</taxon>
        <taxon>Bacillati</taxon>
        <taxon>Actinomycetota</taxon>
        <taxon>Coriobacteriia</taxon>
        <taxon>Eggerthellales</taxon>
        <taxon>Eggerthellaceae</taxon>
        <taxon>Eggerthella</taxon>
    </lineage>
</organism>
<dbReference type="Proteomes" id="UP000253857">
    <property type="component" value="Unassembled WGS sequence"/>
</dbReference>
<evidence type="ECO:0000313" key="9">
    <source>
        <dbReference type="Proteomes" id="UP000253970"/>
    </source>
</evidence>
<protein>
    <recommendedName>
        <fullName evidence="4">Cys-tRNA(Pro)/Cys-tRNA(Cys) deacylase</fullName>
        <ecNumber evidence="4">4.2.-.-</ecNumber>
    </recommendedName>
</protein>
<dbReference type="Pfam" id="PF04073">
    <property type="entry name" value="tRNA_edit"/>
    <property type="match status" value="1"/>
</dbReference>
<keyword evidence="2 4" id="KW-0648">Protein biosynthesis</keyword>
<dbReference type="EC" id="4.2.-.-" evidence="4"/>
<accession>A0A369MFK5</accession>
<dbReference type="OMA" id="SGYMVGG"/>
<dbReference type="EMBL" id="PPTY01000004">
    <property type="protein sequence ID" value="RDB87624.1"/>
    <property type="molecule type" value="Genomic_DNA"/>
</dbReference>
<reference evidence="8 9" key="1">
    <citation type="journal article" date="2018" name="Elife">
        <title>Discovery and characterization of a prevalent human gut bacterial enzyme sufficient for the inactivation of a family of plant toxins.</title>
        <authorList>
            <person name="Koppel N."/>
            <person name="Bisanz J.E."/>
            <person name="Pandelia M.E."/>
            <person name="Turnbaugh P.J."/>
            <person name="Balskus E.P."/>
        </authorList>
    </citation>
    <scope>NUCLEOTIDE SEQUENCE [LARGE SCALE GENOMIC DNA]</scope>
    <source>
        <strain evidence="7 8">FAA1-1-60AUCSF</strain>
        <strain evidence="6 9">W1 BHI 6</strain>
    </source>
</reference>
<evidence type="ECO:0000313" key="6">
    <source>
        <dbReference type="EMBL" id="RDB69237.1"/>
    </source>
</evidence>
<dbReference type="SUPFAM" id="SSF55826">
    <property type="entry name" value="YbaK/ProRS associated domain"/>
    <property type="match status" value="1"/>
</dbReference>
<keyword evidence="3 4" id="KW-0456">Lyase</keyword>
<dbReference type="Proteomes" id="UP000253970">
    <property type="component" value="Unassembled WGS sequence"/>
</dbReference>
<dbReference type="GeneID" id="69511373"/>
<dbReference type="Gene3D" id="3.90.960.10">
    <property type="entry name" value="YbaK/aminoacyl-tRNA synthetase-associated domain"/>
    <property type="match status" value="1"/>
</dbReference>
<evidence type="ECO:0000259" key="5">
    <source>
        <dbReference type="Pfam" id="PF04073"/>
    </source>
</evidence>
<dbReference type="PANTHER" id="PTHR30411">
    <property type="entry name" value="CYTOPLASMIC PROTEIN"/>
    <property type="match status" value="1"/>
</dbReference>
<evidence type="ECO:0000256" key="3">
    <source>
        <dbReference type="ARBA" id="ARBA00023239"/>
    </source>
</evidence>
<dbReference type="EMBL" id="PPTU01000015">
    <property type="protein sequence ID" value="RDB69237.1"/>
    <property type="molecule type" value="Genomic_DNA"/>
</dbReference>
<dbReference type="RefSeq" id="WP_015760863.1">
    <property type="nucleotide sequence ID" value="NZ_AP025575.1"/>
</dbReference>
<comment type="similarity">
    <text evidence="1 4">Belongs to the prolyl-tRNA editing family. YbaK/EbsC subfamily.</text>
</comment>
<proteinExistence type="inferred from homology"/>
<evidence type="ECO:0000313" key="7">
    <source>
        <dbReference type="EMBL" id="RDB87624.1"/>
    </source>
</evidence>
<dbReference type="InterPro" id="IPR036754">
    <property type="entry name" value="YbaK/aa-tRNA-synt-asso_dom_sf"/>
</dbReference>
<feature type="domain" description="YbaK/aminoacyl-tRNA synthetase-associated" evidence="5">
    <location>
        <begin position="31"/>
        <end position="149"/>
    </location>
</feature>
<evidence type="ECO:0000256" key="2">
    <source>
        <dbReference type="ARBA" id="ARBA00022917"/>
    </source>
</evidence>
<dbReference type="InterPro" id="IPR004369">
    <property type="entry name" value="Prolyl-tRNA_editing_YbaK/EbsC"/>
</dbReference>
<dbReference type="GO" id="GO:0006412">
    <property type="term" value="P:translation"/>
    <property type="evidence" value="ECO:0007669"/>
    <property type="project" value="UniProtKB-KW"/>
</dbReference>
<dbReference type="InterPro" id="IPR007214">
    <property type="entry name" value="YbaK/aa-tRNA-synth-assoc-dom"/>
</dbReference>
<evidence type="ECO:0000256" key="4">
    <source>
        <dbReference type="PIRNR" id="PIRNR006181"/>
    </source>
</evidence>
<dbReference type="GO" id="GO:0002161">
    <property type="term" value="F:aminoacyl-tRNA deacylase activity"/>
    <property type="evidence" value="ECO:0007669"/>
    <property type="project" value="InterPro"/>
</dbReference>
<dbReference type="CDD" id="cd00002">
    <property type="entry name" value="YbaK_deacylase"/>
    <property type="match status" value="1"/>
</dbReference>